<organism evidence="11 13">
    <name type="scientific">Rufibacter glacialis</name>
    <dbReference type="NCBI Taxonomy" id="1259555"/>
    <lineage>
        <taxon>Bacteria</taxon>
        <taxon>Pseudomonadati</taxon>
        <taxon>Bacteroidota</taxon>
        <taxon>Cytophagia</taxon>
        <taxon>Cytophagales</taxon>
        <taxon>Hymenobacteraceae</taxon>
        <taxon>Rufibacter</taxon>
    </lineage>
</organism>
<reference evidence="11 13" key="2">
    <citation type="submission" date="2019-09" db="EMBL/GenBank/DDBJ databases">
        <title>A bacterium isolated from glacier soil.</title>
        <authorList>
            <person name="Liu Q."/>
        </authorList>
    </citation>
    <scope>NUCLEOTIDE SEQUENCE [LARGE SCALE GENOMIC DNA]</scope>
    <source>
        <strain evidence="11 13">MDT1-10-3</strain>
    </source>
</reference>
<keyword evidence="3 5" id="KW-0378">Hydrolase</keyword>
<feature type="signal peptide" evidence="8">
    <location>
        <begin position="1"/>
        <end position="22"/>
    </location>
</feature>
<dbReference type="Pfam" id="PF00082">
    <property type="entry name" value="Peptidase_S8"/>
    <property type="match status" value="1"/>
</dbReference>
<dbReference type="InterPro" id="IPR000209">
    <property type="entry name" value="Peptidase_S8/S53_dom"/>
</dbReference>
<dbReference type="PANTHER" id="PTHR43806">
    <property type="entry name" value="PEPTIDASE S8"/>
    <property type="match status" value="1"/>
</dbReference>
<dbReference type="OrthoDB" id="9798386at2"/>
<evidence type="ECO:0000256" key="8">
    <source>
        <dbReference type="SAM" id="SignalP"/>
    </source>
</evidence>
<evidence type="ECO:0000313" key="13">
    <source>
        <dbReference type="Proteomes" id="UP000323866"/>
    </source>
</evidence>
<dbReference type="Gene3D" id="3.40.50.200">
    <property type="entry name" value="Peptidase S8/S53 domain"/>
    <property type="match status" value="1"/>
</dbReference>
<dbReference type="InterPro" id="IPR023827">
    <property type="entry name" value="Peptidase_S8_Asp-AS"/>
</dbReference>
<gene>
    <name evidence="12" type="ORF">ACD591_10530</name>
    <name evidence="11" type="ORF">FOE74_16960</name>
</gene>
<reference evidence="11 13" key="1">
    <citation type="submission" date="2019-07" db="EMBL/GenBank/DDBJ databases">
        <authorList>
            <person name="Qu J.-H."/>
        </authorList>
    </citation>
    <scope>NUCLEOTIDE SEQUENCE [LARGE SCALE GENOMIC DNA]</scope>
    <source>
        <strain evidence="11 13">MDT1-10-3</strain>
    </source>
</reference>
<evidence type="ECO:0000259" key="10">
    <source>
        <dbReference type="Pfam" id="PF05922"/>
    </source>
</evidence>
<dbReference type="PANTHER" id="PTHR43806:SF11">
    <property type="entry name" value="CEREVISIN-RELATED"/>
    <property type="match status" value="1"/>
</dbReference>
<dbReference type="PROSITE" id="PS00136">
    <property type="entry name" value="SUBTILASE_ASP"/>
    <property type="match status" value="1"/>
</dbReference>
<dbReference type="SUPFAM" id="SSF52743">
    <property type="entry name" value="Subtilisin-like"/>
    <property type="match status" value="1"/>
</dbReference>
<evidence type="ECO:0000313" key="12">
    <source>
        <dbReference type="EMBL" id="MFA1771728.1"/>
    </source>
</evidence>
<dbReference type="PROSITE" id="PS51892">
    <property type="entry name" value="SUBTILASE"/>
    <property type="match status" value="1"/>
</dbReference>
<dbReference type="Gene3D" id="3.30.70.80">
    <property type="entry name" value="Peptidase S8 propeptide/proteinase inhibitor I9"/>
    <property type="match status" value="1"/>
</dbReference>
<dbReference type="EMBL" id="VKKZ01000023">
    <property type="protein sequence ID" value="KAA6431804.1"/>
    <property type="molecule type" value="Genomic_DNA"/>
</dbReference>
<proteinExistence type="inferred from homology"/>
<feature type="region of interest" description="Disordered" evidence="7">
    <location>
        <begin position="131"/>
        <end position="152"/>
    </location>
</feature>
<evidence type="ECO:0000313" key="11">
    <source>
        <dbReference type="EMBL" id="KAA6431804.1"/>
    </source>
</evidence>
<feature type="active site" description="Charge relay system" evidence="5">
    <location>
        <position position="366"/>
    </location>
</feature>
<keyword evidence="4 5" id="KW-0720">Serine protease</keyword>
<dbReference type="SUPFAM" id="SSF54897">
    <property type="entry name" value="Protease propeptides/inhibitors"/>
    <property type="match status" value="1"/>
</dbReference>
<evidence type="ECO:0000313" key="14">
    <source>
        <dbReference type="Proteomes" id="UP001570846"/>
    </source>
</evidence>
<dbReference type="Proteomes" id="UP001570846">
    <property type="component" value="Unassembled WGS sequence"/>
</dbReference>
<dbReference type="Proteomes" id="UP000323866">
    <property type="component" value="Unassembled WGS sequence"/>
</dbReference>
<dbReference type="InterPro" id="IPR023828">
    <property type="entry name" value="Peptidase_S8_Ser-AS"/>
</dbReference>
<evidence type="ECO:0000259" key="9">
    <source>
        <dbReference type="Pfam" id="PF00082"/>
    </source>
</evidence>
<dbReference type="RefSeq" id="WP_149099824.1">
    <property type="nucleotide sequence ID" value="NZ_BMMG01000006.1"/>
</dbReference>
<protein>
    <submittedName>
        <fullName evidence="11">S8 family serine peptidase</fullName>
    </submittedName>
</protein>
<name>A0A5M8QA33_9BACT</name>
<dbReference type="InterPro" id="IPR037045">
    <property type="entry name" value="S8pro/Inhibitor_I9_sf"/>
</dbReference>
<keyword evidence="14" id="KW-1185">Reference proteome</keyword>
<feature type="chain" id="PRO_5024427348" evidence="8">
    <location>
        <begin position="23"/>
        <end position="403"/>
    </location>
</feature>
<evidence type="ECO:0000256" key="3">
    <source>
        <dbReference type="ARBA" id="ARBA00022801"/>
    </source>
</evidence>
<keyword evidence="8" id="KW-0732">Signal</keyword>
<dbReference type="GO" id="GO:0006508">
    <property type="term" value="P:proteolysis"/>
    <property type="evidence" value="ECO:0007669"/>
    <property type="project" value="UniProtKB-KW"/>
</dbReference>
<comment type="caution">
    <text evidence="11">The sequence shown here is derived from an EMBL/GenBank/DDBJ whole genome shotgun (WGS) entry which is preliminary data.</text>
</comment>
<evidence type="ECO:0000256" key="5">
    <source>
        <dbReference type="PROSITE-ProRule" id="PRU01240"/>
    </source>
</evidence>
<evidence type="ECO:0000256" key="1">
    <source>
        <dbReference type="ARBA" id="ARBA00011073"/>
    </source>
</evidence>
<dbReference type="AlphaFoldDB" id="A0A5M8QA33"/>
<reference evidence="12 14" key="3">
    <citation type="submission" date="2024-08" db="EMBL/GenBank/DDBJ databases">
        <authorList>
            <person name="Wei W."/>
        </authorList>
    </citation>
    <scope>NUCLEOTIDE SEQUENCE [LARGE SCALE GENOMIC DNA]</scope>
    <source>
        <strain evidence="12 14">XU2</strain>
    </source>
</reference>
<dbReference type="InterPro" id="IPR050131">
    <property type="entry name" value="Peptidase_S8_subtilisin-like"/>
</dbReference>
<dbReference type="InterPro" id="IPR015500">
    <property type="entry name" value="Peptidase_S8_subtilisin-rel"/>
</dbReference>
<evidence type="ECO:0000256" key="7">
    <source>
        <dbReference type="SAM" id="MobiDB-lite"/>
    </source>
</evidence>
<dbReference type="PROSITE" id="PS00137">
    <property type="entry name" value="SUBTILASE_HIS"/>
    <property type="match status" value="1"/>
</dbReference>
<dbReference type="EMBL" id="JBGOGF010000005">
    <property type="protein sequence ID" value="MFA1771728.1"/>
    <property type="molecule type" value="Genomic_DNA"/>
</dbReference>
<sequence length="403" mass="41849">MNSSSFKKAVSFFALASVFSMAGCQQDGLMEEVATKAPVDPSASSKVIAGKYIVILKNNNALSSSAVRERVLGKNGLELSRAREILQGAINGFSGSFSEDEIQKLKADQNVAFIEPEQAIMLGKGSKMGSTVSLSSRTTTSNTTTSTSTTSTQSIPWGVARVGYGDGTGKTVWVIDSGVQSNHPDLNVDIARSKSFISGDVSIEDGYGHGTSVAGVIGAKNNNEGVVGVAANATIVALRVFDNTGYGTLTRIYSAVNHVFSNAKPGDVVNMSLRVNASTMLDDLIKKTAAKGVYFAVASGNSYIDCVVDSPARIIAPNVYVVSNMDINSNFSPSSNYGASVTYSAPGTDVLTTGTNSGYRYASGTSFAAPHVAGILAVNGGVVNSQGFVNNDPDGKPDPIALK</sequence>
<feature type="active site" description="Charge relay system" evidence="5">
    <location>
        <position position="209"/>
    </location>
</feature>
<feature type="active site" description="Charge relay system" evidence="5">
    <location>
        <position position="176"/>
    </location>
</feature>
<evidence type="ECO:0000256" key="2">
    <source>
        <dbReference type="ARBA" id="ARBA00022670"/>
    </source>
</evidence>
<keyword evidence="2 5" id="KW-0645">Protease</keyword>
<feature type="domain" description="Peptidase S8/S53" evidence="9">
    <location>
        <begin position="167"/>
        <end position="378"/>
    </location>
</feature>
<comment type="similarity">
    <text evidence="1 5 6">Belongs to the peptidase S8 family.</text>
</comment>
<accession>A0A5M8QA33</accession>
<dbReference type="PROSITE" id="PS51257">
    <property type="entry name" value="PROKAR_LIPOPROTEIN"/>
    <property type="match status" value="1"/>
</dbReference>
<dbReference type="InterPro" id="IPR036852">
    <property type="entry name" value="Peptidase_S8/S53_dom_sf"/>
</dbReference>
<dbReference type="GO" id="GO:0004252">
    <property type="term" value="F:serine-type endopeptidase activity"/>
    <property type="evidence" value="ECO:0007669"/>
    <property type="project" value="UniProtKB-UniRule"/>
</dbReference>
<evidence type="ECO:0000256" key="6">
    <source>
        <dbReference type="RuleBase" id="RU003355"/>
    </source>
</evidence>
<dbReference type="InterPro" id="IPR022398">
    <property type="entry name" value="Peptidase_S8_His-AS"/>
</dbReference>
<dbReference type="PROSITE" id="PS00138">
    <property type="entry name" value="SUBTILASE_SER"/>
    <property type="match status" value="1"/>
</dbReference>
<dbReference type="InterPro" id="IPR010259">
    <property type="entry name" value="S8pro/Inhibitor_I9"/>
</dbReference>
<dbReference type="PRINTS" id="PR00723">
    <property type="entry name" value="SUBTILISIN"/>
</dbReference>
<dbReference type="Pfam" id="PF05922">
    <property type="entry name" value="Inhibitor_I9"/>
    <property type="match status" value="1"/>
</dbReference>
<evidence type="ECO:0000256" key="4">
    <source>
        <dbReference type="ARBA" id="ARBA00022825"/>
    </source>
</evidence>
<feature type="domain" description="Inhibitor I9" evidence="10">
    <location>
        <begin position="79"/>
        <end position="119"/>
    </location>
</feature>